<organism evidence="2 3">
    <name type="scientific">Aureimonas pseudogalii</name>
    <dbReference type="NCBI Taxonomy" id="1744844"/>
    <lineage>
        <taxon>Bacteria</taxon>
        <taxon>Pseudomonadati</taxon>
        <taxon>Pseudomonadota</taxon>
        <taxon>Alphaproteobacteria</taxon>
        <taxon>Hyphomicrobiales</taxon>
        <taxon>Aurantimonadaceae</taxon>
        <taxon>Aureimonas</taxon>
    </lineage>
</organism>
<dbReference type="AlphaFoldDB" id="A0A7W6MLD0"/>
<sequence length="55" mass="5957">MARNASPAIISLVAPRAEFRGVRRRDDRLRPARGILLGLGISSVLWAALASVVLF</sequence>
<evidence type="ECO:0000313" key="3">
    <source>
        <dbReference type="Proteomes" id="UP000542776"/>
    </source>
</evidence>
<dbReference type="EMBL" id="JACIEK010000011">
    <property type="protein sequence ID" value="MBB3999644.1"/>
    <property type="molecule type" value="Genomic_DNA"/>
</dbReference>
<keyword evidence="1" id="KW-0472">Membrane</keyword>
<proteinExistence type="predicted"/>
<dbReference type="RefSeq" id="WP_183201190.1">
    <property type="nucleotide sequence ID" value="NZ_JACIEK010000011.1"/>
</dbReference>
<gene>
    <name evidence="2" type="ORF">GGR04_003514</name>
</gene>
<name>A0A7W6MLD0_9HYPH</name>
<protein>
    <submittedName>
        <fullName evidence="2">Uncharacterized protein</fullName>
    </submittedName>
</protein>
<feature type="transmembrane region" description="Helical" evidence="1">
    <location>
        <begin position="34"/>
        <end position="54"/>
    </location>
</feature>
<keyword evidence="1" id="KW-0812">Transmembrane</keyword>
<comment type="caution">
    <text evidence="2">The sequence shown here is derived from an EMBL/GenBank/DDBJ whole genome shotgun (WGS) entry which is preliminary data.</text>
</comment>
<reference evidence="2 3" key="1">
    <citation type="submission" date="2020-08" db="EMBL/GenBank/DDBJ databases">
        <title>Genomic Encyclopedia of Type Strains, Phase IV (KMG-IV): sequencing the most valuable type-strain genomes for metagenomic binning, comparative biology and taxonomic classification.</title>
        <authorList>
            <person name="Goeker M."/>
        </authorList>
    </citation>
    <scope>NUCLEOTIDE SEQUENCE [LARGE SCALE GENOMIC DNA]</scope>
    <source>
        <strain evidence="2 3">DSM 102238</strain>
    </source>
</reference>
<keyword evidence="3" id="KW-1185">Reference proteome</keyword>
<evidence type="ECO:0000256" key="1">
    <source>
        <dbReference type="SAM" id="Phobius"/>
    </source>
</evidence>
<keyword evidence="1" id="KW-1133">Transmembrane helix</keyword>
<dbReference type="Proteomes" id="UP000542776">
    <property type="component" value="Unassembled WGS sequence"/>
</dbReference>
<evidence type="ECO:0000313" key="2">
    <source>
        <dbReference type="EMBL" id="MBB3999644.1"/>
    </source>
</evidence>
<accession>A0A7W6MLD0</accession>